<dbReference type="AlphaFoldDB" id="C5T896"/>
<evidence type="ECO:0000313" key="3">
    <source>
        <dbReference type="Proteomes" id="UP000003856"/>
    </source>
</evidence>
<dbReference type="InterPro" id="IPR022686">
    <property type="entry name" value="G2P_N"/>
</dbReference>
<evidence type="ECO:0000259" key="1">
    <source>
        <dbReference type="Pfam" id="PF05144"/>
    </source>
</evidence>
<accession>C5T896</accession>
<dbReference type="PATRIC" id="fig|573060.9.peg.1908"/>
<feature type="domain" description="Replication-associated protein G2P N-terminal" evidence="1">
    <location>
        <begin position="24"/>
        <end position="246"/>
    </location>
</feature>
<name>C5T896_ACIDE</name>
<reference evidence="2 3" key="1">
    <citation type="submission" date="2009-05" db="EMBL/GenBank/DDBJ databases">
        <title>The draft genome of Acidovorax delafieldii 2AN.</title>
        <authorList>
            <consortium name="US DOE Joint Genome Institute (JGI-PGF)"/>
            <person name="Lucas S."/>
            <person name="Copeland A."/>
            <person name="Lapidus A."/>
            <person name="Glavina del Rio T."/>
            <person name="Tice H."/>
            <person name="Bruce D."/>
            <person name="Goodwin L."/>
            <person name="Pitluck S."/>
            <person name="Larimer F."/>
            <person name="Land M.L."/>
            <person name="Hauser L."/>
            <person name="Shelobolina E.S."/>
            <person name="Picardal F."/>
            <person name="Roden E."/>
            <person name="Emerson D."/>
        </authorList>
    </citation>
    <scope>NUCLEOTIDE SEQUENCE [LARGE SCALE GENOMIC DNA]</scope>
    <source>
        <strain evidence="2 3">2AN</strain>
    </source>
</reference>
<proteinExistence type="predicted"/>
<dbReference type="InterPro" id="IPR006516">
    <property type="entry name" value="G2P"/>
</dbReference>
<evidence type="ECO:0000313" key="2">
    <source>
        <dbReference type="EMBL" id="EER59298.1"/>
    </source>
</evidence>
<protein>
    <recommendedName>
        <fullName evidence="1">Replication-associated protein G2P N-terminal domain-containing protein</fullName>
    </recommendedName>
</protein>
<gene>
    <name evidence="2" type="ORF">AcdelDRAFT_3126</name>
</gene>
<dbReference type="EMBL" id="ACQT01000140">
    <property type="protein sequence ID" value="EER59298.1"/>
    <property type="molecule type" value="Genomic_DNA"/>
</dbReference>
<dbReference type="GO" id="GO:0006260">
    <property type="term" value="P:DNA replication"/>
    <property type="evidence" value="ECO:0007669"/>
    <property type="project" value="InterPro"/>
</dbReference>
<dbReference type="Pfam" id="PF05144">
    <property type="entry name" value="Phage_CRI"/>
    <property type="match status" value="1"/>
</dbReference>
<dbReference type="Proteomes" id="UP000003856">
    <property type="component" value="Unassembled WGS sequence"/>
</dbReference>
<keyword evidence="3" id="KW-1185">Reference proteome</keyword>
<comment type="caution">
    <text evidence="2">The sequence shown here is derived from an EMBL/GenBank/DDBJ whole genome shotgun (WGS) entry which is preliminary data.</text>
</comment>
<sequence>MRFPLATTALQPALAWKPFFSCLIDTVAVLIDVDHKSLRKIAQNNPNITWNGNYLFEVHSPFSATIKARVFSREKGTKLMIEASLPKFLTGQNIVGLEELLEPCKKLIFAVLEQMRIEPTEVERRKINCGKFEMTRVDYALHCDCGTPERAAAVMAAVRSLMHAKAKDFSAYGIETVYAGQHSNRWTFRIYRKDLEIKKRGRGLPANVYGRDYLLAKVQNCARMELVLRAPELKRLGLNDPMAWNIEEARQRMQVWLNRLSTAGGVVPHIEHLNDLTSVQQMKLLLWLGGNLTAFTNSPTTFAATRKTILAKTGIEIRGEPSVKLQRCAMQTIREVLLQGTDFKSYAHKWDSLCQGAVTDDTRSRQKMVAAKHFNRHAKATI</sequence>
<dbReference type="NCBIfam" id="TIGR01629">
    <property type="entry name" value="rep_II_X"/>
    <property type="match status" value="1"/>
</dbReference>
<organism evidence="2 3">
    <name type="scientific">Acidovorax delafieldii 2AN</name>
    <dbReference type="NCBI Taxonomy" id="573060"/>
    <lineage>
        <taxon>Bacteria</taxon>
        <taxon>Pseudomonadati</taxon>
        <taxon>Pseudomonadota</taxon>
        <taxon>Betaproteobacteria</taxon>
        <taxon>Burkholderiales</taxon>
        <taxon>Comamonadaceae</taxon>
        <taxon>Acidovorax</taxon>
    </lineage>
</organism>